<comment type="caution">
    <text evidence="5">The sequence shown here is derived from an EMBL/GenBank/DDBJ whole genome shotgun (WGS) entry which is preliminary data.</text>
</comment>
<dbReference type="Gene3D" id="1.20.120.530">
    <property type="entry name" value="GntR ligand-binding domain-like"/>
    <property type="match status" value="1"/>
</dbReference>
<feature type="domain" description="HTH gntR-type" evidence="4">
    <location>
        <begin position="7"/>
        <end position="74"/>
    </location>
</feature>
<dbReference type="EMBL" id="PGEY01000001">
    <property type="protein sequence ID" value="PJJ45191.1"/>
    <property type="molecule type" value="Genomic_DNA"/>
</dbReference>
<evidence type="ECO:0000313" key="6">
    <source>
        <dbReference type="Proteomes" id="UP000229263"/>
    </source>
</evidence>
<keyword evidence="3" id="KW-0804">Transcription</keyword>
<dbReference type="SUPFAM" id="SSF46785">
    <property type="entry name" value="Winged helix' DNA-binding domain"/>
    <property type="match status" value="1"/>
</dbReference>
<evidence type="ECO:0000256" key="1">
    <source>
        <dbReference type="ARBA" id="ARBA00023015"/>
    </source>
</evidence>
<dbReference type="Proteomes" id="UP000229263">
    <property type="component" value="Unassembled WGS sequence"/>
</dbReference>
<evidence type="ECO:0000256" key="3">
    <source>
        <dbReference type="ARBA" id="ARBA00023163"/>
    </source>
</evidence>
<sequence length="230" mass="25751">MQHDNKSSLVDSTIAEIRRDILTGQWKPGERLPLVPLAKRYETSTTVVRESLMQMSSNFLVINEAKQGFSVPYLSLSALEDLNRVRCRAEELALELSIERGDLMWESTLVAAQHRLKHTERFGPGDQRGLSEDWLDGAKEFHRILISAAGIPLLAQLADALEDATSLYRLWSGAEADTETRHLVDEHDEIVTAVIERNADKAVRLLTEHYNASVELILKAGLRQEAIGPA</sequence>
<dbReference type="Pfam" id="PF00392">
    <property type="entry name" value="GntR"/>
    <property type="match status" value="1"/>
</dbReference>
<reference evidence="5 6" key="1">
    <citation type="submission" date="2017-11" db="EMBL/GenBank/DDBJ databases">
        <title>Sequencing the genomes of 1000 actinobacteria strains.</title>
        <authorList>
            <person name="Klenk H.-P."/>
        </authorList>
    </citation>
    <scope>NUCLEOTIDE SEQUENCE [LARGE SCALE GENOMIC DNA]</scope>
    <source>
        <strain evidence="5 6">DSM 12798</strain>
    </source>
</reference>
<keyword evidence="1" id="KW-0805">Transcription regulation</keyword>
<evidence type="ECO:0000313" key="5">
    <source>
        <dbReference type="EMBL" id="PJJ45191.1"/>
    </source>
</evidence>
<name>A0ABX4N037_9MICC</name>
<protein>
    <submittedName>
        <fullName evidence="5">GntR family transcriptional regulator</fullName>
    </submittedName>
</protein>
<dbReference type="PANTHER" id="PTHR43537:SF20">
    <property type="entry name" value="HTH-TYPE TRANSCRIPTIONAL REPRESSOR GLAR"/>
    <property type="match status" value="1"/>
</dbReference>
<dbReference type="RefSeq" id="WP_066142378.1">
    <property type="nucleotide sequence ID" value="NZ_PGEY01000001.1"/>
</dbReference>
<evidence type="ECO:0000259" key="4">
    <source>
        <dbReference type="PROSITE" id="PS50949"/>
    </source>
</evidence>
<gene>
    <name evidence="5" type="ORF">ATK23_2449</name>
</gene>
<dbReference type="InterPro" id="IPR036388">
    <property type="entry name" value="WH-like_DNA-bd_sf"/>
</dbReference>
<dbReference type="InterPro" id="IPR036390">
    <property type="entry name" value="WH_DNA-bd_sf"/>
</dbReference>
<dbReference type="InterPro" id="IPR000524">
    <property type="entry name" value="Tscrpt_reg_HTH_GntR"/>
</dbReference>
<dbReference type="PANTHER" id="PTHR43537">
    <property type="entry name" value="TRANSCRIPTIONAL REGULATOR, GNTR FAMILY"/>
    <property type="match status" value="1"/>
</dbReference>
<dbReference type="InterPro" id="IPR011711">
    <property type="entry name" value="GntR_C"/>
</dbReference>
<dbReference type="SUPFAM" id="SSF48008">
    <property type="entry name" value="GntR ligand-binding domain-like"/>
    <property type="match status" value="1"/>
</dbReference>
<keyword evidence="6" id="KW-1185">Reference proteome</keyword>
<accession>A0ABX4N037</accession>
<dbReference type="Gene3D" id="1.10.10.10">
    <property type="entry name" value="Winged helix-like DNA-binding domain superfamily/Winged helix DNA-binding domain"/>
    <property type="match status" value="1"/>
</dbReference>
<evidence type="ECO:0000256" key="2">
    <source>
        <dbReference type="ARBA" id="ARBA00023125"/>
    </source>
</evidence>
<dbReference type="InterPro" id="IPR008920">
    <property type="entry name" value="TF_FadR/GntR_C"/>
</dbReference>
<dbReference type="SMART" id="SM00895">
    <property type="entry name" value="FCD"/>
    <property type="match status" value="1"/>
</dbReference>
<dbReference type="Pfam" id="PF07729">
    <property type="entry name" value="FCD"/>
    <property type="match status" value="1"/>
</dbReference>
<organism evidence="5 6">
    <name type="scientific">Glutamicibacter mysorens</name>
    <dbReference type="NCBI Taxonomy" id="257984"/>
    <lineage>
        <taxon>Bacteria</taxon>
        <taxon>Bacillati</taxon>
        <taxon>Actinomycetota</taxon>
        <taxon>Actinomycetes</taxon>
        <taxon>Micrococcales</taxon>
        <taxon>Micrococcaceae</taxon>
        <taxon>Glutamicibacter</taxon>
    </lineage>
</organism>
<proteinExistence type="predicted"/>
<keyword evidence="2" id="KW-0238">DNA-binding</keyword>
<dbReference type="SMART" id="SM00345">
    <property type="entry name" value="HTH_GNTR"/>
    <property type="match status" value="1"/>
</dbReference>
<dbReference type="PROSITE" id="PS50949">
    <property type="entry name" value="HTH_GNTR"/>
    <property type="match status" value="1"/>
</dbReference>